<dbReference type="RefSeq" id="WP_120047276.1">
    <property type="nucleotide sequence ID" value="NZ_RAHX01000001.1"/>
</dbReference>
<organism evidence="3 4">
    <name type="scientific">Aurantiacibacter aquimixticola</name>
    <dbReference type="NCBI Taxonomy" id="1958945"/>
    <lineage>
        <taxon>Bacteria</taxon>
        <taxon>Pseudomonadati</taxon>
        <taxon>Pseudomonadota</taxon>
        <taxon>Alphaproteobacteria</taxon>
        <taxon>Sphingomonadales</taxon>
        <taxon>Erythrobacteraceae</taxon>
        <taxon>Aurantiacibacter</taxon>
    </lineage>
</organism>
<evidence type="ECO:0000313" key="3">
    <source>
        <dbReference type="EMBL" id="RJY08389.1"/>
    </source>
</evidence>
<dbReference type="PANTHER" id="PTHR34406:SF1">
    <property type="entry name" value="PROTEIN YCEI"/>
    <property type="match status" value="1"/>
</dbReference>
<dbReference type="Proteomes" id="UP000285232">
    <property type="component" value="Unassembled WGS sequence"/>
</dbReference>
<feature type="signal peptide" evidence="1">
    <location>
        <begin position="1"/>
        <end position="24"/>
    </location>
</feature>
<dbReference type="InterPro" id="IPR036761">
    <property type="entry name" value="TTHA0802/YceI-like_sf"/>
</dbReference>
<evidence type="ECO:0000313" key="4">
    <source>
        <dbReference type="Proteomes" id="UP000285232"/>
    </source>
</evidence>
<dbReference type="Pfam" id="PF04264">
    <property type="entry name" value="YceI"/>
    <property type="match status" value="1"/>
</dbReference>
<dbReference type="EMBL" id="RAHX01000001">
    <property type="protein sequence ID" value="RJY08389.1"/>
    <property type="molecule type" value="Genomic_DNA"/>
</dbReference>
<dbReference type="SMART" id="SM00867">
    <property type="entry name" value="YceI"/>
    <property type="match status" value="1"/>
</dbReference>
<evidence type="ECO:0000259" key="2">
    <source>
        <dbReference type="SMART" id="SM00867"/>
    </source>
</evidence>
<dbReference type="SUPFAM" id="SSF101874">
    <property type="entry name" value="YceI-like"/>
    <property type="match status" value="1"/>
</dbReference>
<keyword evidence="1" id="KW-0732">Signal</keyword>
<dbReference type="OrthoDB" id="9811006at2"/>
<comment type="caution">
    <text evidence="3">The sequence shown here is derived from an EMBL/GenBank/DDBJ whole genome shotgun (WGS) entry which is preliminary data.</text>
</comment>
<protein>
    <submittedName>
        <fullName evidence="3">YceI family protein</fullName>
    </submittedName>
</protein>
<feature type="chain" id="PRO_5019533500" evidence="1">
    <location>
        <begin position="25"/>
        <end position="215"/>
    </location>
</feature>
<dbReference type="InterPro" id="IPR007372">
    <property type="entry name" value="Lipid/polyisoprenoid-bd_YceI"/>
</dbReference>
<feature type="domain" description="Lipid/polyisoprenoid-binding YceI-like" evidence="2">
    <location>
        <begin position="43"/>
        <end position="213"/>
    </location>
</feature>
<keyword evidence="4" id="KW-1185">Reference proteome</keyword>
<dbReference type="PANTHER" id="PTHR34406">
    <property type="entry name" value="PROTEIN YCEI"/>
    <property type="match status" value="1"/>
</dbReference>
<reference evidence="3 4" key="1">
    <citation type="journal article" date="2017" name="Int. J. Syst. Evol. Microbiol.">
        <title>Erythrobacter aquimixticola sp. nov., isolated from the junction between the ocean and a freshwater spring.</title>
        <authorList>
            <person name="Park S."/>
            <person name="Jung Y.T."/>
            <person name="Choi S.J."/>
            <person name="Yoon J.H."/>
        </authorList>
    </citation>
    <scope>NUCLEOTIDE SEQUENCE [LARGE SCALE GENOMIC DNA]</scope>
    <source>
        <strain evidence="3 4">JSSK-14</strain>
    </source>
</reference>
<name>A0A419RRJ4_9SPHN</name>
<accession>A0A419RRJ4</accession>
<proteinExistence type="predicted"/>
<dbReference type="AlphaFoldDB" id="A0A419RRJ4"/>
<gene>
    <name evidence="3" type="ORF">D6201_02570</name>
</gene>
<evidence type="ECO:0000256" key="1">
    <source>
        <dbReference type="SAM" id="SignalP"/>
    </source>
</evidence>
<sequence length="215" mass="22500">MRKTIIALTAAGSVAALSATGAIADTHEHGQHAMDTSAIESGTYSTDPAHTLVEWRVSHFGFNDYFGLFGDAEGTLVLDTADMANSSVDVRLPISSLAVVSEGLREHMLRPGEDGAAPDFFGPDADDARFVSSSVEQTGPTTANITGALTLNGQTGPVTIAAELSGMGENPRSQAQTVGFHGTTTIKRSEWGMDFAVPAIGDEVELDITVAFEKN</sequence>
<dbReference type="Gene3D" id="2.40.128.110">
    <property type="entry name" value="Lipid/polyisoprenoid-binding, YceI-like"/>
    <property type="match status" value="1"/>
</dbReference>